<sequence>MMTVHLDRHDQADVDVPELDGLVLVIAVLVLAGILVWLCT</sequence>
<keyword evidence="3" id="KW-1185">Reference proteome</keyword>
<evidence type="ECO:0000313" key="2">
    <source>
        <dbReference type="EMBL" id="AJR18404.1"/>
    </source>
</evidence>
<dbReference type="EMBL" id="CP009896">
    <property type="protein sequence ID" value="AJR18404.1"/>
    <property type="molecule type" value="Genomic_DNA"/>
</dbReference>
<dbReference type="KEGG" id="psim:KR76_00097"/>
<evidence type="ECO:0000313" key="3">
    <source>
        <dbReference type="Proteomes" id="UP000030300"/>
    </source>
</evidence>
<dbReference type="AlphaFoldDB" id="A0A0C5XCA3"/>
<organism evidence="2 3">
    <name type="scientific">Nocardioides simplex</name>
    <name type="common">Arthrobacter simplex</name>
    <dbReference type="NCBI Taxonomy" id="2045"/>
    <lineage>
        <taxon>Bacteria</taxon>
        <taxon>Bacillati</taxon>
        <taxon>Actinomycetota</taxon>
        <taxon>Actinomycetes</taxon>
        <taxon>Propionibacteriales</taxon>
        <taxon>Nocardioidaceae</taxon>
        <taxon>Pimelobacter</taxon>
    </lineage>
</organism>
<keyword evidence="1" id="KW-1133">Transmembrane helix</keyword>
<evidence type="ECO:0000256" key="1">
    <source>
        <dbReference type="SAM" id="Phobius"/>
    </source>
</evidence>
<dbReference type="HOGENOM" id="CLU_3293178_0_0_11"/>
<dbReference type="STRING" id="2045.KR76_00097"/>
<gene>
    <name evidence="2" type="ORF">KR76_00097</name>
</gene>
<proteinExistence type="predicted"/>
<keyword evidence="1" id="KW-0812">Transmembrane</keyword>
<reference evidence="2 3" key="1">
    <citation type="journal article" date="2015" name="Genome Announc.">
        <title>Complete Genome Sequence of Steroid-Transforming Nocardioides simplex VKM Ac-2033D.</title>
        <authorList>
            <person name="Shtratnikova V.Y."/>
            <person name="Schelkunov M.I."/>
            <person name="Pekov Y.A."/>
            <person name="Fokina V.V."/>
            <person name="Logacheva M.D."/>
            <person name="Sokolov S.L."/>
            <person name="Bragin E.Y."/>
            <person name="Ashapkin V.V."/>
            <person name="Donova M.V."/>
        </authorList>
    </citation>
    <scope>NUCLEOTIDE SEQUENCE [LARGE SCALE GENOMIC DNA]</scope>
    <source>
        <strain evidence="2 3">VKM Ac-2033D</strain>
    </source>
</reference>
<protein>
    <submittedName>
        <fullName evidence="2">Uncharacterized protein</fullName>
    </submittedName>
</protein>
<dbReference type="Proteomes" id="UP000030300">
    <property type="component" value="Chromosome"/>
</dbReference>
<name>A0A0C5XCA3_NOCSI</name>
<feature type="transmembrane region" description="Helical" evidence="1">
    <location>
        <begin position="20"/>
        <end position="39"/>
    </location>
</feature>
<keyword evidence="1" id="KW-0472">Membrane</keyword>
<accession>A0A0C5XCA3</accession>